<evidence type="ECO:0000313" key="8">
    <source>
        <dbReference type="Proteomes" id="UP001049176"/>
    </source>
</evidence>
<evidence type="ECO:0000313" key="7">
    <source>
        <dbReference type="EMBL" id="KAG7086524.1"/>
    </source>
</evidence>
<dbReference type="InterPro" id="IPR004167">
    <property type="entry name" value="PSBD"/>
</dbReference>
<dbReference type="InterPro" id="IPR011053">
    <property type="entry name" value="Single_hybrid_motif"/>
</dbReference>
<keyword evidence="2" id="KW-0450">Lipoyl</keyword>
<dbReference type="OrthoDB" id="537444at2759"/>
<dbReference type="SUPFAM" id="SSF51230">
    <property type="entry name" value="Single hybrid motif"/>
    <property type="match status" value="1"/>
</dbReference>
<protein>
    <recommendedName>
        <fullName evidence="9">Single hybrid motif-containing protein</fullName>
    </recommendedName>
</protein>
<dbReference type="AlphaFoldDB" id="A0A9P7UP00"/>
<dbReference type="GeneID" id="66071551"/>
<dbReference type="Gene3D" id="4.10.320.10">
    <property type="entry name" value="E3-binding domain"/>
    <property type="match status" value="1"/>
</dbReference>
<name>A0A9P7UP00_9AGAR</name>
<dbReference type="EMBL" id="CM032190">
    <property type="protein sequence ID" value="KAG7086524.1"/>
    <property type="molecule type" value="Genomic_DNA"/>
</dbReference>
<dbReference type="GO" id="GO:0006086">
    <property type="term" value="P:pyruvate decarboxylation to acetyl-CoA"/>
    <property type="evidence" value="ECO:0007669"/>
    <property type="project" value="InterPro"/>
</dbReference>
<dbReference type="InterPro" id="IPR036625">
    <property type="entry name" value="E3-bd_dom_sf"/>
</dbReference>
<feature type="compositionally biased region" description="Low complexity" evidence="4">
    <location>
        <begin position="128"/>
        <end position="145"/>
    </location>
</feature>
<dbReference type="FunFam" id="2.40.50.100:FF:000010">
    <property type="entry name" value="Acetyltransferase component of pyruvate dehydrogenase complex"/>
    <property type="match status" value="1"/>
</dbReference>
<accession>A0A9P7UP00</accession>
<dbReference type="GO" id="GO:0045254">
    <property type="term" value="C:pyruvate dehydrogenase complex"/>
    <property type="evidence" value="ECO:0007669"/>
    <property type="project" value="InterPro"/>
</dbReference>
<keyword evidence="8" id="KW-1185">Reference proteome</keyword>
<dbReference type="PROSITE" id="PS00189">
    <property type="entry name" value="LIPOYL"/>
    <property type="match status" value="1"/>
</dbReference>
<evidence type="ECO:0000259" key="6">
    <source>
        <dbReference type="PROSITE" id="PS51826"/>
    </source>
</evidence>
<dbReference type="Proteomes" id="UP001049176">
    <property type="component" value="Chromosome 10"/>
</dbReference>
<dbReference type="GO" id="GO:0004742">
    <property type="term" value="F:dihydrolipoyllysine-residue acetyltransferase activity"/>
    <property type="evidence" value="ECO:0007669"/>
    <property type="project" value="TreeGrafter"/>
</dbReference>
<dbReference type="SUPFAM" id="SSF47005">
    <property type="entry name" value="Peripheral subunit-binding domain of 2-oxo acid dehydrogenase complex"/>
    <property type="match status" value="1"/>
</dbReference>
<evidence type="ECO:0000256" key="1">
    <source>
        <dbReference type="ARBA" id="ARBA00007317"/>
    </source>
</evidence>
<dbReference type="Pfam" id="PF00364">
    <property type="entry name" value="Biotin_lipoyl"/>
    <property type="match status" value="1"/>
</dbReference>
<feature type="region of interest" description="Disordered" evidence="4">
    <location>
        <begin position="118"/>
        <end position="170"/>
    </location>
</feature>
<dbReference type="PROSITE" id="PS51826">
    <property type="entry name" value="PSBD"/>
    <property type="match status" value="1"/>
</dbReference>
<organism evidence="7 8">
    <name type="scientific">Marasmius oreades</name>
    <name type="common">fairy-ring Marasmius</name>
    <dbReference type="NCBI Taxonomy" id="181124"/>
    <lineage>
        <taxon>Eukaryota</taxon>
        <taxon>Fungi</taxon>
        <taxon>Dikarya</taxon>
        <taxon>Basidiomycota</taxon>
        <taxon>Agaricomycotina</taxon>
        <taxon>Agaricomycetes</taxon>
        <taxon>Agaricomycetidae</taxon>
        <taxon>Agaricales</taxon>
        <taxon>Marasmiineae</taxon>
        <taxon>Marasmiaceae</taxon>
        <taxon>Marasmius</taxon>
    </lineage>
</organism>
<feature type="domain" description="Lipoyl-binding" evidence="5">
    <location>
        <begin position="35"/>
        <end position="111"/>
    </location>
</feature>
<dbReference type="InterPro" id="IPR003016">
    <property type="entry name" value="2-oxoA_DH_lipoyl-BS"/>
</dbReference>
<feature type="domain" description="Peripheral subunit-binding (PSBD)" evidence="6">
    <location>
        <begin position="170"/>
        <end position="208"/>
    </location>
</feature>
<evidence type="ECO:0008006" key="9">
    <source>
        <dbReference type="Google" id="ProtNLM"/>
    </source>
</evidence>
<feature type="region of interest" description="Disordered" evidence="4">
    <location>
        <begin position="214"/>
        <end position="246"/>
    </location>
</feature>
<evidence type="ECO:0000256" key="3">
    <source>
        <dbReference type="ARBA" id="ARBA00022946"/>
    </source>
</evidence>
<feature type="compositionally biased region" description="Polar residues" evidence="4">
    <location>
        <begin position="286"/>
        <end position="307"/>
    </location>
</feature>
<dbReference type="InterPro" id="IPR045257">
    <property type="entry name" value="E2/Pdx1"/>
</dbReference>
<dbReference type="PANTHER" id="PTHR23151">
    <property type="entry name" value="DIHYDROLIPOAMIDE ACETYL/SUCCINYL-TRANSFERASE-RELATED"/>
    <property type="match status" value="1"/>
</dbReference>
<dbReference type="PROSITE" id="PS50968">
    <property type="entry name" value="BIOTINYL_LIPOYL"/>
    <property type="match status" value="1"/>
</dbReference>
<dbReference type="InterPro" id="IPR000089">
    <property type="entry name" value="Biotin_lipoyl"/>
</dbReference>
<dbReference type="RefSeq" id="XP_043002995.1">
    <property type="nucleotide sequence ID" value="XM_043159394.1"/>
</dbReference>
<dbReference type="Gene3D" id="2.40.50.100">
    <property type="match status" value="1"/>
</dbReference>
<feature type="region of interest" description="Disordered" evidence="4">
    <location>
        <begin position="285"/>
        <end position="314"/>
    </location>
</feature>
<dbReference type="PANTHER" id="PTHR23151:SF82">
    <property type="entry name" value="PYRUVATE DEHYDROGENASE COMPLEX PROTEIN X COMPONENT, MITOCHONDRIAL"/>
    <property type="match status" value="1"/>
</dbReference>
<gene>
    <name evidence="7" type="ORF">E1B28_002475</name>
</gene>
<comment type="caution">
    <text evidence="7">The sequence shown here is derived from an EMBL/GenBank/DDBJ whole genome shotgun (WGS) entry which is preliminary data.</text>
</comment>
<keyword evidence="3" id="KW-0809">Transit peptide</keyword>
<dbReference type="CDD" id="cd06849">
    <property type="entry name" value="lipoyl_domain"/>
    <property type="match status" value="1"/>
</dbReference>
<sequence>MSFRALSGTVLTVSRSSARHTASRCFHQSSKRSAISQFQMPAMSPTMTEGGITSWKKKEGESFSAGDVLLEIETDKATIDVEAQDDGVVGRILVPDGTKNVKVGNLIALLAEEGDDISNLEIPKEDSTPAPESTSTSTPPADSQSQPPPPSSTPTESTPTHHIHPSHSRPLFPSVQRLLTENGIADGSKITGTGIRGMLTKGDVLTFLGKASGPLGSYKESPSPIQQAAESAGKAPEKQEKPLDGPAIRQLIVSAMLNNSVKARSLPGSSEPLDFDSIIADYLPKSTPSTLKESTPASLKQSTNKSSDFLDGLL</sequence>
<reference evidence="7" key="1">
    <citation type="journal article" date="2021" name="Genome Biol. Evol.">
        <title>The assembled and annotated genome of the fairy-ring fungus Marasmius oreades.</title>
        <authorList>
            <person name="Hiltunen M."/>
            <person name="Ament-Velasquez S.L."/>
            <person name="Johannesson H."/>
        </authorList>
    </citation>
    <scope>NUCLEOTIDE SEQUENCE</scope>
    <source>
        <strain evidence="7">03SP1</strain>
    </source>
</reference>
<comment type="similarity">
    <text evidence="1">Belongs to the 2-oxoacid dehydrogenase family.</text>
</comment>
<evidence type="ECO:0000256" key="4">
    <source>
        <dbReference type="SAM" id="MobiDB-lite"/>
    </source>
</evidence>
<evidence type="ECO:0000256" key="2">
    <source>
        <dbReference type="ARBA" id="ARBA00022823"/>
    </source>
</evidence>
<dbReference type="Pfam" id="PF02817">
    <property type="entry name" value="E3_binding"/>
    <property type="match status" value="1"/>
</dbReference>
<proteinExistence type="inferred from homology"/>
<evidence type="ECO:0000259" key="5">
    <source>
        <dbReference type="PROSITE" id="PS50968"/>
    </source>
</evidence>